<evidence type="ECO:0008006" key="4">
    <source>
        <dbReference type="Google" id="ProtNLM"/>
    </source>
</evidence>
<evidence type="ECO:0000313" key="2">
    <source>
        <dbReference type="EMBL" id="KAL2919096.1"/>
    </source>
</evidence>
<evidence type="ECO:0000313" key="3">
    <source>
        <dbReference type="Proteomes" id="UP001527925"/>
    </source>
</evidence>
<dbReference type="PANTHER" id="PTHR46586:SF3">
    <property type="entry name" value="ANKYRIN REPEAT-CONTAINING PROTEIN"/>
    <property type="match status" value="1"/>
</dbReference>
<dbReference type="Proteomes" id="UP001527925">
    <property type="component" value="Unassembled WGS sequence"/>
</dbReference>
<dbReference type="Gene3D" id="1.25.40.20">
    <property type="entry name" value="Ankyrin repeat-containing domain"/>
    <property type="match status" value="1"/>
</dbReference>
<dbReference type="InterPro" id="IPR002110">
    <property type="entry name" value="Ankyrin_rpt"/>
</dbReference>
<keyword evidence="3" id="KW-1185">Reference proteome</keyword>
<dbReference type="PROSITE" id="PS50088">
    <property type="entry name" value="ANK_REPEAT"/>
    <property type="match status" value="1"/>
</dbReference>
<gene>
    <name evidence="2" type="ORF">HK105_201366</name>
</gene>
<feature type="repeat" description="ANK" evidence="1">
    <location>
        <begin position="524"/>
        <end position="556"/>
    </location>
</feature>
<organism evidence="2 3">
    <name type="scientific">Polyrhizophydium stewartii</name>
    <dbReference type="NCBI Taxonomy" id="2732419"/>
    <lineage>
        <taxon>Eukaryota</taxon>
        <taxon>Fungi</taxon>
        <taxon>Fungi incertae sedis</taxon>
        <taxon>Chytridiomycota</taxon>
        <taxon>Chytridiomycota incertae sedis</taxon>
        <taxon>Chytridiomycetes</taxon>
        <taxon>Rhizophydiales</taxon>
        <taxon>Rhizophydiales incertae sedis</taxon>
        <taxon>Polyrhizophydium</taxon>
    </lineage>
</organism>
<reference evidence="2 3" key="1">
    <citation type="submission" date="2023-09" db="EMBL/GenBank/DDBJ databases">
        <title>Pangenome analysis of Batrachochytrium dendrobatidis and related Chytrids.</title>
        <authorList>
            <person name="Yacoub M.N."/>
            <person name="Stajich J.E."/>
            <person name="James T.Y."/>
        </authorList>
    </citation>
    <scope>NUCLEOTIDE SEQUENCE [LARGE SCALE GENOMIC DNA]</scope>
    <source>
        <strain evidence="2 3">JEL0888</strain>
    </source>
</reference>
<sequence length="618" mass="69567">MAAASRFAGCADVADMLERLPFELGEAVYEHAGLTTQLLHGRLPLPLDDRTSALVWIDCMANDLVGCVPLLPQRSLTFEPYLAPPSDAIVAAIRARPDMAPFDHSLSDAETQYIRAAMFSFETCRLLLQSQLRIRVEGRVDKMPKTRHGSHWLVMLAAAGVGDTATMQSIVDARGRLLRMNLVAPVAIALAYDQTKSIEKLLPHVPRPARLVPKAIEANAVKCFEMLASQFGLSCVSRHCILLAARDKHDSILTWLIEHHDMLSQTQMQQLASVCAKYRRIDLLRAFSSNGIRLKLHHAEAARAAVCGDMELFGVLRPHLDGDDWFKVAMRIAAGKGNLDAVRRLHSDFDLACDHGAMDAAAVHGHLGVLEFLHTHRTEGRLDKAMYSAAIHGHLDIVRFLHEQQIVCDDTRAIDIAACNGHLDVVKFLGIERGARCSREAFIRVMHQKRLPELEWLLTLSPGMPVEDLQAEMRHILQWWYRDVVACLIRHNPKVADMDIARELLRLWWLDLFKIVVESGHFVPSSEMLTLAVRRTDVDIVRLLIDRGARLDTVNTAEWTKQYLPQSKELFRLLFERFPGEHWFRLTVYGPNISPQLAEFVKSLIDKREDGAAQPGQP</sequence>
<evidence type="ECO:0000256" key="1">
    <source>
        <dbReference type="PROSITE-ProRule" id="PRU00023"/>
    </source>
</evidence>
<dbReference type="SUPFAM" id="SSF48403">
    <property type="entry name" value="Ankyrin repeat"/>
    <property type="match status" value="1"/>
</dbReference>
<dbReference type="PANTHER" id="PTHR46586">
    <property type="entry name" value="ANKYRIN REPEAT-CONTAINING PROTEIN"/>
    <property type="match status" value="1"/>
</dbReference>
<dbReference type="InterPro" id="IPR052050">
    <property type="entry name" value="SecEffector_AnkRepeat"/>
</dbReference>
<name>A0ABR4NI02_9FUNG</name>
<protein>
    <recommendedName>
        <fullName evidence="4">Ankyrin repeat protein</fullName>
    </recommendedName>
</protein>
<keyword evidence="1" id="KW-0040">ANK repeat</keyword>
<proteinExistence type="predicted"/>
<dbReference type="InterPro" id="IPR036770">
    <property type="entry name" value="Ankyrin_rpt-contain_sf"/>
</dbReference>
<dbReference type="Pfam" id="PF12796">
    <property type="entry name" value="Ank_2"/>
    <property type="match status" value="1"/>
</dbReference>
<accession>A0ABR4NI02</accession>
<comment type="caution">
    <text evidence="2">The sequence shown here is derived from an EMBL/GenBank/DDBJ whole genome shotgun (WGS) entry which is preliminary data.</text>
</comment>
<dbReference type="EMBL" id="JADGIZ020000004">
    <property type="protein sequence ID" value="KAL2919096.1"/>
    <property type="molecule type" value="Genomic_DNA"/>
</dbReference>